<protein>
    <submittedName>
        <fullName evidence="9">Murein L,D-transpeptidase</fullName>
    </submittedName>
</protein>
<dbReference type="InterPro" id="IPR002477">
    <property type="entry name" value="Peptidoglycan-bd-like"/>
</dbReference>
<evidence type="ECO:0000313" key="10">
    <source>
        <dbReference type="Proteomes" id="UP000265750"/>
    </source>
</evidence>
<evidence type="ECO:0000259" key="8">
    <source>
        <dbReference type="PROSITE" id="PS52029"/>
    </source>
</evidence>
<proteinExistence type="inferred from homology"/>
<evidence type="ECO:0000256" key="1">
    <source>
        <dbReference type="ARBA" id="ARBA00004752"/>
    </source>
</evidence>
<comment type="pathway">
    <text evidence="1 7">Cell wall biogenesis; peptidoglycan biosynthesis.</text>
</comment>
<dbReference type="GO" id="GO:0009252">
    <property type="term" value="P:peptidoglycan biosynthetic process"/>
    <property type="evidence" value="ECO:0007669"/>
    <property type="project" value="UniProtKB-UniPathway"/>
</dbReference>
<keyword evidence="4 7" id="KW-0133">Cell shape</keyword>
<dbReference type="Pfam" id="PF03734">
    <property type="entry name" value="YkuD"/>
    <property type="match status" value="1"/>
</dbReference>
<dbReference type="OrthoDB" id="9778545at2"/>
<dbReference type="EMBL" id="QYRN01000001">
    <property type="protein sequence ID" value="RIY03567.1"/>
    <property type="molecule type" value="Genomic_DNA"/>
</dbReference>
<dbReference type="CDD" id="cd16913">
    <property type="entry name" value="YkuD_like"/>
    <property type="match status" value="1"/>
</dbReference>
<dbReference type="InterPro" id="IPR052905">
    <property type="entry name" value="LD-transpeptidase_YkuD-like"/>
</dbReference>
<gene>
    <name evidence="9" type="ORF">D3218_02095</name>
</gene>
<dbReference type="PANTHER" id="PTHR41533:SF1">
    <property type="entry name" value="L,D-TRANSPEPTIDASE YCBB-RELATED"/>
    <property type="match status" value="1"/>
</dbReference>
<dbReference type="PANTHER" id="PTHR41533">
    <property type="entry name" value="L,D-TRANSPEPTIDASE HI_1667-RELATED"/>
    <property type="match status" value="1"/>
</dbReference>
<evidence type="ECO:0000256" key="5">
    <source>
        <dbReference type="ARBA" id="ARBA00022984"/>
    </source>
</evidence>
<keyword evidence="3" id="KW-0808">Transferase</keyword>
<keyword evidence="10" id="KW-1185">Reference proteome</keyword>
<dbReference type="GO" id="GO:0071555">
    <property type="term" value="P:cell wall organization"/>
    <property type="evidence" value="ECO:0007669"/>
    <property type="project" value="UniProtKB-UniRule"/>
</dbReference>
<dbReference type="GO" id="GO:0008360">
    <property type="term" value="P:regulation of cell shape"/>
    <property type="evidence" value="ECO:0007669"/>
    <property type="project" value="UniProtKB-UniRule"/>
</dbReference>
<organism evidence="9 10">
    <name type="scientific">Aureimonas flava</name>
    <dbReference type="NCBI Taxonomy" id="2320271"/>
    <lineage>
        <taxon>Bacteria</taxon>
        <taxon>Pseudomonadati</taxon>
        <taxon>Pseudomonadota</taxon>
        <taxon>Alphaproteobacteria</taxon>
        <taxon>Hyphomicrobiales</taxon>
        <taxon>Aurantimonadaceae</taxon>
        <taxon>Aureimonas</taxon>
    </lineage>
</organism>
<dbReference type="Pfam" id="PF01471">
    <property type="entry name" value="PG_binding_1"/>
    <property type="match status" value="1"/>
</dbReference>
<name>A0A3A1WNV4_9HYPH</name>
<feature type="active site" description="Nucleophile" evidence="7">
    <location>
        <position position="353"/>
    </location>
</feature>
<dbReference type="GO" id="GO:0016740">
    <property type="term" value="F:transferase activity"/>
    <property type="evidence" value="ECO:0007669"/>
    <property type="project" value="UniProtKB-KW"/>
</dbReference>
<dbReference type="InterPro" id="IPR036365">
    <property type="entry name" value="PGBD-like_sf"/>
</dbReference>
<evidence type="ECO:0000256" key="4">
    <source>
        <dbReference type="ARBA" id="ARBA00022960"/>
    </source>
</evidence>
<accession>A0A3A1WNV4</accession>
<dbReference type="InterPro" id="IPR005490">
    <property type="entry name" value="LD_TPept_cat_dom"/>
</dbReference>
<dbReference type="InterPro" id="IPR036366">
    <property type="entry name" value="PGBDSf"/>
</dbReference>
<evidence type="ECO:0000256" key="3">
    <source>
        <dbReference type="ARBA" id="ARBA00022679"/>
    </source>
</evidence>
<evidence type="ECO:0000256" key="6">
    <source>
        <dbReference type="ARBA" id="ARBA00023316"/>
    </source>
</evidence>
<dbReference type="AlphaFoldDB" id="A0A3A1WNV4"/>
<comment type="caution">
    <text evidence="9">The sequence shown here is derived from an EMBL/GenBank/DDBJ whole genome shotgun (WGS) entry which is preliminary data.</text>
</comment>
<keyword evidence="5 7" id="KW-0573">Peptidoglycan synthesis</keyword>
<keyword evidence="6 7" id="KW-0961">Cell wall biogenesis/degradation</keyword>
<evidence type="ECO:0000256" key="2">
    <source>
        <dbReference type="ARBA" id="ARBA00005992"/>
    </source>
</evidence>
<evidence type="ECO:0000313" key="9">
    <source>
        <dbReference type="EMBL" id="RIY03567.1"/>
    </source>
</evidence>
<dbReference type="SUPFAM" id="SSF47090">
    <property type="entry name" value="PGBD-like"/>
    <property type="match status" value="1"/>
</dbReference>
<dbReference type="PROSITE" id="PS51318">
    <property type="entry name" value="TAT"/>
    <property type="match status" value="1"/>
</dbReference>
<dbReference type="UniPathway" id="UPA00219"/>
<evidence type="ECO:0000256" key="7">
    <source>
        <dbReference type="PROSITE-ProRule" id="PRU01373"/>
    </source>
</evidence>
<dbReference type="Gene3D" id="2.40.440.10">
    <property type="entry name" value="L,D-transpeptidase catalytic domain-like"/>
    <property type="match status" value="1"/>
</dbReference>
<dbReference type="Proteomes" id="UP000265750">
    <property type="component" value="Unassembled WGS sequence"/>
</dbReference>
<dbReference type="InterPro" id="IPR038063">
    <property type="entry name" value="Transpep_catalytic_dom"/>
</dbReference>
<reference evidence="10" key="1">
    <citation type="submission" date="2018-09" db="EMBL/GenBank/DDBJ databases">
        <authorList>
            <person name="Tuo L."/>
        </authorList>
    </citation>
    <scope>NUCLEOTIDE SEQUENCE [LARGE SCALE GENOMIC DNA]</scope>
    <source>
        <strain evidence="10">M2BS4Y-1</strain>
    </source>
</reference>
<comment type="similarity">
    <text evidence="2">Belongs to the YkuD family.</text>
</comment>
<sequence length="450" mass="49732">MTCQGVSRMAQGADNRSIRMNRRRFVAGAATLLGAGAFAGAARAQSALQGVLAAPNRGGWNDQFDTRQASVRNVASNQPVFSANTLNAMQQAVSQYQQIAMSGGWARVPDQSKLELGVQNAAVPYLRERLVASGDLDRSAGASQAFDTYVDAAVRRFQARHGLPADGSVGEFTFKALNVPADMRLNQLNTNIQRLSAIQLDPGRFVMVNIPAASIEAVENGRVVQRHTAVVGKIDRQTPILDSKITNLNLNPYWHAPASIVRKDIIPLMQKDPTYLQRNDIIIYAGDGSVIPPETINWQTDEAVKYLFRQNPGRMNAMSSVKINFPNPYSVYMHDTPQQSVFSQLMRFESSGCVRVQNVRDLIVWLARDTPGWDRAAIERTISARTRQDVDLTNPVPLHFTYLTAWATDPTVVQFRDDIYARDGAEQLVMTDARPTAYASGEQVYADVPY</sequence>
<feature type="active site" description="Proton donor/acceptor" evidence="7">
    <location>
        <position position="334"/>
    </location>
</feature>
<feature type="domain" description="L,D-TPase catalytic" evidence="8">
    <location>
        <begin position="204"/>
        <end position="381"/>
    </location>
</feature>
<dbReference type="PROSITE" id="PS52029">
    <property type="entry name" value="LD_TPASE"/>
    <property type="match status" value="1"/>
</dbReference>
<dbReference type="SUPFAM" id="SSF141523">
    <property type="entry name" value="L,D-transpeptidase catalytic domain-like"/>
    <property type="match status" value="1"/>
</dbReference>
<dbReference type="Gene3D" id="1.10.101.10">
    <property type="entry name" value="PGBD-like superfamily/PGBD"/>
    <property type="match status" value="1"/>
</dbReference>
<dbReference type="GO" id="GO:0004180">
    <property type="term" value="F:carboxypeptidase activity"/>
    <property type="evidence" value="ECO:0007669"/>
    <property type="project" value="UniProtKB-ARBA"/>
</dbReference>
<dbReference type="InterPro" id="IPR006311">
    <property type="entry name" value="TAT_signal"/>
</dbReference>